<dbReference type="PANTHER" id="PTHR42973:SF39">
    <property type="entry name" value="FAD-BINDING PCMH-TYPE DOMAIN-CONTAINING PROTEIN"/>
    <property type="match status" value="1"/>
</dbReference>
<evidence type="ECO:0000256" key="1">
    <source>
        <dbReference type="ARBA" id="ARBA00001974"/>
    </source>
</evidence>
<feature type="signal peptide" evidence="6">
    <location>
        <begin position="1"/>
        <end position="16"/>
    </location>
</feature>
<evidence type="ECO:0000256" key="5">
    <source>
        <dbReference type="ARBA" id="ARBA00023002"/>
    </source>
</evidence>
<name>A0A086T4F9_HAPC1</name>
<dbReference type="Gene3D" id="3.30.465.10">
    <property type="match status" value="1"/>
</dbReference>
<dbReference type="Pfam" id="PF01565">
    <property type="entry name" value="FAD_binding_4"/>
    <property type="match status" value="1"/>
</dbReference>
<dbReference type="SUPFAM" id="SSF56176">
    <property type="entry name" value="FAD-binding/transporter-associated domain-like"/>
    <property type="match status" value="1"/>
</dbReference>
<protein>
    <submittedName>
        <fullName evidence="8">Reticuline oxidase-like protein</fullName>
    </submittedName>
</protein>
<reference evidence="9" key="1">
    <citation type="journal article" date="2014" name="Genome Announc.">
        <title>Genome sequence and annotation of Acremonium chrysogenum, producer of the beta-lactam antibiotic cephalosporin C.</title>
        <authorList>
            <person name="Terfehr D."/>
            <person name="Dahlmann T.A."/>
            <person name="Specht T."/>
            <person name="Zadra I."/>
            <person name="Kuernsteiner H."/>
            <person name="Kueck U."/>
        </authorList>
    </citation>
    <scope>NUCLEOTIDE SEQUENCE [LARGE SCALE GENOMIC DNA]</scope>
    <source>
        <strain evidence="9">ATCC 11550 / CBS 779.69 / DSM 880 / IAM 14645 / JCM 23072 / IMI 49137</strain>
    </source>
</reference>
<dbReference type="PANTHER" id="PTHR42973">
    <property type="entry name" value="BINDING OXIDOREDUCTASE, PUTATIVE (AFU_ORTHOLOGUE AFUA_1G17690)-RELATED"/>
    <property type="match status" value="1"/>
</dbReference>
<comment type="caution">
    <text evidence="8">The sequence shown here is derived from an EMBL/GenBank/DDBJ whole genome shotgun (WGS) entry which is preliminary data.</text>
</comment>
<dbReference type="OrthoDB" id="415825at2759"/>
<dbReference type="InterPro" id="IPR016166">
    <property type="entry name" value="FAD-bd_PCMH"/>
</dbReference>
<keyword evidence="3" id="KW-0285">Flavoprotein</keyword>
<keyword evidence="4" id="KW-0274">FAD</keyword>
<dbReference type="HOGENOM" id="CLU_018354_10_1_1"/>
<evidence type="ECO:0000256" key="6">
    <source>
        <dbReference type="SAM" id="SignalP"/>
    </source>
</evidence>
<comment type="cofactor">
    <cofactor evidence="1">
        <name>FAD</name>
        <dbReference type="ChEBI" id="CHEBI:57692"/>
    </cofactor>
</comment>
<gene>
    <name evidence="8" type="ORF">ACRE_049970</name>
</gene>
<dbReference type="Pfam" id="PF08031">
    <property type="entry name" value="BBE"/>
    <property type="match status" value="1"/>
</dbReference>
<evidence type="ECO:0000313" key="8">
    <source>
        <dbReference type="EMBL" id="KFH44241.1"/>
    </source>
</evidence>
<evidence type="ECO:0000313" key="9">
    <source>
        <dbReference type="Proteomes" id="UP000029964"/>
    </source>
</evidence>
<keyword evidence="6" id="KW-0732">Signal</keyword>
<dbReference type="SMR" id="A0A086T4F9"/>
<dbReference type="InterPro" id="IPR012951">
    <property type="entry name" value="BBE"/>
</dbReference>
<keyword evidence="5" id="KW-0560">Oxidoreductase</keyword>
<dbReference type="InterPro" id="IPR050416">
    <property type="entry name" value="FAD-linked_Oxidoreductase"/>
</dbReference>
<dbReference type="InterPro" id="IPR016169">
    <property type="entry name" value="FAD-bd_PCMH_sub2"/>
</dbReference>
<dbReference type="GO" id="GO:0016491">
    <property type="term" value="F:oxidoreductase activity"/>
    <property type="evidence" value="ECO:0007669"/>
    <property type="project" value="UniProtKB-KW"/>
</dbReference>
<dbReference type="InterPro" id="IPR036318">
    <property type="entry name" value="FAD-bd_PCMH-like_sf"/>
</dbReference>
<accession>A0A086T4F9</accession>
<evidence type="ECO:0000256" key="2">
    <source>
        <dbReference type="ARBA" id="ARBA00005466"/>
    </source>
</evidence>
<evidence type="ECO:0000256" key="4">
    <source>
        <dbReference type="ARBA" id="ARBA00022827"/>
    </source>
</evidence>
<dbReference type="EMBL" id="JPKY01000052">
    <property type="protein sequence ID" value="KFH44241.1"/>
    <property type="molecule type" value="Genomic_DNA"/>
</dbReference>
<comment type="similarity">
    <text evidence="2">Belongs to the oxygen-dependent FAD-linked oxidoreductase family.</text>
</comment>
<proteinExistence type="inferred from homology"/>
<dbReference type="Proteomes" id="UP000029964">
    <property type="component" value="Unassembled WGS sequence"/>
</dbReference>
<dbReference type="AlphaFoldDB" id="A0A086T4F9"/>
<feature type="chain" id="PRO_5001815502" evidence="6">
    <location>
        <begin position="17"/>
        <end position="505"/>
    </location>
</feature>
<dbReference type="InterPro" id="IPR006094">
    <property type="entry name" value="Oxid_FAD_bind_N"/>
</dbReference>
<evidence type="ECO:0000256" key="3">
    <source>
        <dbReference type="ARBA" id="ARBA00022630"/>
    </source>
</evidence>
<sequence length="505" mass="55409">MRSLAPLLSIAALARASPVDTSLLTRQETLNTCLEAAELSYVDVNSEDWEDAIVPHNLRVPVVPRAVVYATATEQIQAAVKCAVESEIRVSAKSGGHSYASMGLGGEDGSLVIQLDHWHDVTLRDDNTAVVSAGTRLGVVALELYAQGKRGISHGTCPSVGVGGHVVHGGYGFSSHTHGLALDAVVGANVVLADGSLVHASETENTDLFWALRGGGSSFGIVAEFEFETFDVSHNFSYFSIDSDISQETAEEATASLLAFQDALEEGLMDRKLNMRLSLGRPKVTLEAVYHGAKEDGRKALELFDDILGLNWSSNRTRANEADWLTMLESWTYGDPLNITYPYEGHDNAYTSSLVTRHIPEDAMASFMTYWKGVGQDRETPNWWLQMDVHGDANSRISEVDADSTAYSHRDKLWLFQFSSPLNPLRPDPEAAFALVNGYMDSIKDHLGDGEWGRYANYIDSELSREDAQTQYWSDHLDKLQAIKAELDPTQVFYNPQSIDPAAVE</sequence>
<dbReference type="Gene3D" id="3.40.462.20">
    <property type="match status" value="1"/>
</dbReference>
<keyword evidence="9" id="KW-1185">Reference proteome</keyword>
<organism evidence="8 9">
    <name type="scientific">Hapsidospora chrysogenum (strain ATCC 11550 / CBS 779.69 / DSM 880 / IAM 14645 / JCM 23072 / IMI 49137)</name>
    <name type="common">Acremonium chrysogenum</name>
    <dbReference type="NCBI Taxonomy" id="857340"/>
    <lineage>
        <taxon>Eukaryota</taxon>
        <taxon>Fungi</taxon>
        <taxon>Dikarya</taxon>
        <taxon>Ascomycota</taxon>
        <taxon>Pezizomycotina</taxon>
        <taxon>Sordariomycetes</taxon>
        <taxon>Hypocreomycetidae</taxon>
        <taxon>Hypocreales</taxon>
        <taxon>Bionectriaceae</taxon>
        <taxon>Hapsidospora</taxon>
    </lineage>
</organism>
<evidence type="ECO:0000259" key="7">
    <source>
        <dbReference type="PROSITE" id="PS51387"/>
    </source>
</evidence>
<dbReference type="PROSITE" id="PS51387">
    <property type="entry name" value="FAD_PCMH"/>
    <property type="match status" value="1"/>
</dbReference>
<dbReference type="GO" id="GO:0071949">
    <property type="term" value="F:FAD binding"/>
    <property type="evidence" value="ECO:0007669"/>
    <property type="project" value="InterPro"/>
</dbReference>
<feature type="domain" description="FAD-binding PCMH-type" evidence="7">
    <location>
        <begin position="60"/>
        <end position="232"/>
    </location>
</feature>
<dbReference type="STRING" id="857340.A0A086T4F9"/>